<evidence type="ECO:0000313" key="3">
    <source>
        <dbReference type="Proteomes" id="UP000010445"/>
    </source>
</evidence>
<accession>L1MH30</accession>
<dbReference type="Pfam" id="PF02620">
    <property type="entry name" value="YceD"/>
    <property type="match status" value="1"/>
</dbReference>
<name>L1MH30_9CORY</name>
<proteinExistence type="predicted"/>
<dbReference type="AlphaFoldDB" id="L1MH30"/>
<comment type="caution">
    <text evidence="2">The sequence shown here is derived from an EMBL/GenBank/DDBJ whole genome shotgun (WGS) entry which is preliminary data.</text>
</comment>
<organism evidence="2 3">
    <name type="scientific">Corynebacterium durum F0235</name>
    <dbReference type="NCBI Taxonomy" id="1035195"/>
    <lineage>
        <taxon>Bacteria</taxon>
        <taxon>Bacillati</taxon>
        <taxon>Actinomycetota</taxon>
        <taxon>Actinomycetes</taxon>
        <taxon>Mycobacteriales</taxon>
        <taxon>Corynebacteriaceae</taxon>
        <taxon>Corynebacterium</taxon>
    </lineage>
</organism>
<protein>
    <submittedName>
        <fullName evidence="2">Putative ACR</fullName>
    </submittedName>
</protein>
<sequence length="177" mass="18976">MTSPFVFDVAELLRGPGLPVQESNTGQSPVRVGVPMIAVDEGAEVTVDATLTPLGEGVMVDATVTAPLTGQCSRCLRDLSAERSFTFNEVFSASESFIQGDAVDPEDDEVPAIVNDRLDTLQTFIDAAVLELPFNPTCEDILGEECEDNDVPSPDGISGEEDQGRVDPRWAGLEKFK</sequence>
<dbReference type="EMBL" id="AMEM01000018">
    <property type="protein sequence ID" value="EKX90335.1"/>
    <property type="molecule type" value="Genomic_DNA"/>
</dbReference>
<dbReference type="OrthoDB" id="9790372at2"/>
<gene>
    <name evidence="2" type="ORF">HMPREF9997_01550</name>
</gene>
<dbReference type="eggNOG" id="COG1399">
    <property type="taxonomic scope" value="Bacteria"/>
</dbReference>
<feature type="compositionally biased region" description="Basic and acidic residues" evidence="1">
    <location>
        <begin position="162"/>
        <end position="177"/>
    </location>
</feature>
<evidence type="ECO:0000313" key="2">
    <source>
        <dbReference type="EMBL" id="EKX90335.1"/>
    </source>
</evidence>
<dbReference type="STRING" id="1035195.HMPREF9997_01550"/>
<feature type="region of interest" description="Disordered" evidence="1">
    <location>
        <begin position="144"/>
        <end position="177"/>
    </location>
</feature>
<dbReference type="PATRIC" id="fig|1035195.3.peg.1398"/>
<dbReference type="HOGENOM" id="CLU_100236_0_0_11"/>
<dbReference type="InterPro" id="IPR003772">
    <property type="entry name" value="YceD"/>
</dbReference>
<keyword evidence="3" id="KW-1185">Reference proteome</keyword>
<reference evidence="2 3" key="1">
    <citation type="submission" date="2012-05" db="EMBL/GenBank/DDBJ databases">
        <authorList>
            <person name="Weinstock G."/>
            <person name="Sodergren E."/>
            <person name="Lobos E.A."/>
            <person name="Fulton L."/>
            <person name="Fulton R."/>
            <person name="Courtney L."/>
            <person name="Fronick C."/>
            <person name="O'Laughlin M."/>
            <person name="Godfrey J."/>
            <person name="Wilson R.M."/>
            <person name="Miner T."/>
            <person name="Farmer C."/>
            <person name="Delehaunty K."/>
            <person name="Cordes M."/>
            <person name="Minx P."/>
            <person name="Tomlinson C."/>
            <person name="Chen J."/>
            <person name="Wollam A."/>
            <person name="Pepin K.H."/>
            <person name="Bhonagiri V."/>
            <person name="Zhang X."/>
            <person name="Suruliraj S."/>
            <person name="Warren W."/>
            <person name="Mitreva M."/>
            <person name="Mardis E.R."/>
            <person name="Wilson R.K."/>
        </authorList>
    </citation>
    <scope>NUCLEOTIDE SEQUENCE [LARGE SCALE GENOMIC DNA]</scope>
    <source>
        <strain evidence="2 3">F0235</strain>
    </source>
</reference>
<evidence type="ECO:0000256" key="1">
    <source>
        <dbReference type="SAM" id="MobiDB-lite"/>
    </source>
</evidence>
<dbReference type="Proteomes" id="UP000010445">
    <property type="component" value="Unassembled WGS sequence"/>
</dbReference>
<dbReference type="RefSeq" id="WP_006063779.1">
    <property type="nucleotide sequence ID" value="NZ_KB290831.1"/>
</dbReference>